<dbReference type="Pfam" id="PF11741">
    <property type="entry name" value="AMIN"/>
    <property type="match status" value="1"/>
</dbReference>
<sequence>MSRVLAVFVALVWAGIGAAQEFSGLARVDAEQSGLSEGWRGAVEFDLALSQGVPWRVFQLDEPRRLVLDFREIDWRGVSPEDFGSVEGVGTVRFGLYRPGWSRMVIDLDAPLAVDKAGLVVDEASGRATLSVVLSPVGPLDYAALAKVPFDPRWDLPEPAVIEHTRPERPDWAPSVVVIDPGHGGIDPGAERDGLQEKHLMLQFARELRDTLRRSGGFEVVLTRDEDTFVSLERRVAIAHQEGADVFISLHADIVSQGNAQGATVYTLSDEASDAASAVLAERHDRADILSGVDLSGADDEVTDVLLDLARMETRPRTEQLADEMVRAIREATGALNRKAHREAAFSVLKAADVPSILIELGFMSSKKDLANLRDPGWRASMASGIRDGLQAWVLADKAARPLVRQ</sequence>
<organism evidence="5 6">
    <name type="scientific">Shimia abyssi</name>
    <dbReference type="NCBI Taxonomy" id="1662395"/>
    <lineage>
        <taxon>Bacteria</taxon>
        <taxon>Pseudomonadati</taxon>
        <taxon>Pseudomonadota</taxon>
        <taxon>Alphaproteobacteria</taxon>
        <taxon>Rhodobacterales</taxon>
        <taxon>Roseobacteraceae</taxon>
    </lineage>
</organism>
<name>A0A2P8FJC7_9RHOB</name>
<dbReference type="RefSeq" id="WP_106606528.1">
    <property type="nucleotide sequence ID" value="NZ_PYGJ01000001.1"/>
</dbReference>
<dbReference type="SMART" id="SM00646">
    <property type="entry name" value="Ami_3"/>
    <property type="match status" value="1"/>
</dbReference>
<dbReference type="PANTHER" id="PTHR30404">
    <property type="entry name" value="N-ACETYLMURAMOYL-L-ALANINE AMIDASE"/>
    <property type="match status" value="1"/>
</dbReference>
<dbReference type="Gene3D" id="2.60.40.3500">
    <property type="match status" value="1"/>
</dbReference>
<dbReference type="CDD" id="cd02696">
    <property type="entry name" value="MurNAc-LAA"/>
    <property type="match status" value="1"/>
</dbReference>
<dbReference type="GO" id="GO:0008745">
    <property type="term" value="F:N-acetylmuramoyl-L-alanine amidase activity"/>
    <property type="evidence" value="ECO:0007669"/>
    <property type="project" value="UniProtKB-EC"/>
</dbReference>
<evidence type="ECO:0000256" key="3">
    <source>
        <dbReference type="ARBA" id="ARBA00022801"/>
    </source>
</evidence>
<dbReference type="OrthoDB" id="9806267at2"/>
<dbReference type="EMBL" id="PYGJ01000001">
    <property type="protein sequence ID" value="PSL21808.1"/>
    <property type="molecule type" value="Genomic_DNA"/>
</dbReference>
<dbReference type="InterPro" id="IPR050695">
    <property type="entry name" value="N-acetylmuramoyl_amidase_3"/>
</dbReference>
<feature type="domain" description="MurNAc-LAA" evidence="4">
    <location>
        <begin position="236"/>
        <end position="391"/>
    </location>
</feature>
<evidence type="ECO:0000256" key="2">
    <source>
        <dbReference type="ARBA" id="ARBA00011901"/>
    </source>
</evidence>
<reference evidence="5 6" key="1">
    <citation type="submission" date="2018-03" db="EMBL/GenBank/DDBJ databases">
        <title>Genomic Encyclopedia of Archaeal and Bacterial Type Strains, Phase II (KMG-II): from individual species to whole genera.</title>
        <authorList>
            <person name="Goeker M."/>
        </authorList>
    </citation>
    <scope>NUCLEOTIDE SEQUENCE [LARGE SCALE GENOMIC DNA]</scope>
    <source>
        <strain evidence="5 6">DSM 100673</strain>
    </source>
</reference>
<dbReference type="AlphaFoldDB" id="A0A2P8FJC7"/>
<comment type="caution">
    <text evidence="5">The sequence shown here is derived from an EMBL/GenBank/DDBJ whole genome shotgun (WGS) entry which is preliminary data.</text>
</comment>
<keyword evidence="3" id="KW-0378">Hydrolase</keyword>
<evidence type="ECO:0000313" key="6">
    <source>
        <dbReference type="Proteomes" id="UP000240418"/>
    </source>
</evidence>
<dbReference type="PANTHER" id="PTHR30404:SF0">
    <property type="entry name" value="N-ACETYLMURAMOYL-L-ALANINE AMIDASE AMIC"/>
    <property type="match status" value="1"/>
</dbReference>
<keyword evidence="6" id="KW-1185">Reference proteome</keyword>
<dbReference type="InterPro" id="IPR021731">
    <property type="entry name" value="AMIN_dom"/>
</dbReference>
<proteinExistence type="predicted"/>
<dbReference type="Pfam" id="PF01520">
    <property type="entry name" value="Amidase_3"/>
    <property type="match status" value="1"/>
</dbReference>
<dbReference type="Gene3D" id="3.40.630.40">
    <property type="entry name" value="Zn-dependent exopeptidases"/>
    <property type="match status" value="1"/>
</dbReference>
<dbReference type="InterPro" id="IPR002508">
    <property type="entry name" value="MurNAc-LAA_cat"/>
</dbReference>
<dbReference type="GO" id="GO:0009253">
    <property type="term" value="P:peptidoglycan catabolic process"/>
    <property type="evidence" value="ECO:0007669"/>
    <property type="project" value="InterPro"/>
</dbReference>
<protein>
    <recommendedName>
        <fullName evidence="2">N-acetylmuramoyl-L-alanine amidase</fullName>
        <ecNumber evidence="2">3.5.1.28</ecNumber>
    </recommendedName>
</protein>
<dbReference type="EC" id="3.5.1.28" evidence="2"/>
<dbReference type="Proteomes" id="UP000240418">
    <property type="component" value="Unassembled WGS sequence"/>
</dbReference>
<gene>
    <name evidence="5" type="ORF">CLV88_101232</name>
</gene>
<evidence type="ECO:0000259" key="4">
    <source>
        <dbReference type="SMART" id="SM00646"/>
    </source>
</evidence>
<dbReference type="SUPFAM" id="SSF53187">
    <property type="entry name" value="Zn-dependent exopeptidases"/>
    <property type="match status" value="1"/>
</dbReference>
<comment type="catalytic activity">
    <reaction evidence="1">
        <text>Hydrolyzes the link between N-acetylmuramoyl residues and L-amino acid residues in certain cell-wall glycopeptides.</text>
        <dbReference type="EC" id="3.5.1.28"/>
    </reaction>
</comment>
<evidence type="ECO:0000313" key="5">
    <source>
        <dbReference type="EMBL" id="PSL21808.1"/>
    </source>
</evidence>
<accession>A0A2P8FJC7</accession>
<dbReference type="GO" id="GO:0030288">
    <property type="term" value="C:outer membrane-bounded periplasmic space"/>
    <property type="evidence" value="ECO:0007669"/>
    <property type="project" value="TreeGrafter"/>
</dbReference>
<evidence type="ECO:0000256" key="1">
    <source>
        <dbReference type="ARBA" id="ARBA00001561"/>
    </source>
</evidence>